<accession>A0A117NI86</accession>
<keyword evidence="2" id="KW-0496">Mitochondrion</keyword>
<gene>
    <name evidence="2" type="ORF">ABT39_MTgene2793</name>
</gene>
<proteinExistence type="predicted"/>
<dbReference type="AlphaFoldDB" id="A0A117NI86"/>
<evidence type="ECO:0000259" key="1">
    <source>
        <dbReference type="Pfam" id="PF01348"/>
    </source>
</evidence>
<organism evidence="2">
    <name type="scientific">Picea glauca</name>
    <name type="common">White spruce</name>
    <name type="synonym">Pinus glauca</name>
    <dbReference type="NCBI Taxonomy" id="3330"/>
    <lineage>
        <taxon>Eukaryota</taxon>
        <taxon>Viridiplantae</taxon>
        <taxon>Streptophyta</taxon>
        <taxon>Embryophyta</taxon>
        <taxon>Tracheophyta</taxon>
        <taxon>Spermatophyta</taxon>
        <taxon>Pinopsida</taxon>
        <taxon>Pinidae</taxon>
        <taxon>Conifers I</taxon>
        <taxon>Pinales</taxon>
        <taxon>Pinaceae</taxon>
        <taxon>Picea</taxon>
    </lineage>
</organism>
<protein>
    <recommendedName>
        <fullName evidence="1">Domain X domain-containing protein</fullName>
    </recommendedName>
</protein>
<dbReference type="GO" id="GO:0006397">
    <property type="term" value="P:mRNA processing"/>
    <property type="evidence" value="ECO:0007669"/>
    <property type="project" value="InterPro"/>
</dbReference>
<evidence type="ECO:0000313" key="2">
    <source>
        <dbReference type="EMBL" id="KUM49568.1"/>
    </source>
</evidence>
<name>A0A117NI86_PICGL</name>
<geneLocation type="mitochondrion" evidence="2"/>
<dbReference type="GO" id="GO:0005737">
    <property type="term" value="C:cytoplasm"/>
    <property type="evidence" value="ECO:0007669"/>
    <property type="project" value="UniProtKB-ARBA"/>
</dbReference>
<sequence>MKLVISANSTIDVQIPMSRVIQKLNQKKLLTPTWMQVKHKWGTRPEAIISEYESIARGLLNYYSPRSNRAQLVRFLREDFFHSTCNNISIMTRVPPHAIPKTFSAPISQYNKSMDQIVESMNKKTPAFESKAGNQGGIKSSNQIDSAACPVYSYWVYRDKSVYVSFSIPK</sequence>
<reference evidence="2" key="1">
    <citation type="journal article" date="2015" name="Genome Biol. Evol.">
        <title>Organellar Genomes of White Spruce (Picea glauca): Assembly and Annotation.</title>
        <authorList>
            <person name="Jackman S.D."/>
            <person name="Warren R.L."/>
            <person name="Gibb E.A."/>
            <person name="Vandervalk B.P."/>
            <person name="Mohamadi H."/>
            <person name="Chu J."/>
            <person name="Raymond A."/>
            <person name="Pleasance S."/>
            <person name="Coope R."/>
            <person name="Wildung M.R."/>
            <person name="Ritland C.E."/>
            <person name="Bousquet J."/>
            <person name="Jones S.J."/>
            <person name="Bohlmann J."/>
            <person name="Birol I."/>
        </authorList>
    </citation>
    <scope>NUCLEOTIDE SEQUENCE [LARGE SCALE GENOMIC DNA]</scope>
    <source>
        <tissue evidence="2">Flushing bud</tissue>
    </source>
</reference>
<dbReference type="EMBL" id="LKAM01000002">
    <property type="protein sequence ID" value="KUM49568.1"/>
    <property type="molecule type" value="Genomic_DNA"/>
</dbReference>
<dbReference type="Pfam" id="PF01348">
    <property type="entry name" value="Intron_maturas2"/>
    <property type="match status" value="1"/>
</dbReference>
<feature type="domain" description="Domain X" evidence="1">
    <location>
        <begin position="10"/>
        <end position="74"/>
    </location>
</feature>
<dbReference type="InterPro" id="IPR024937">
    <property type="entry name" value="Domain_X"/>
</dbReference>
<comment type="caution">
    <text evidence="2">The sequence shown here is derived from an EMBL/GenBank/DDBJ whole genome shotgun (WGS) entry which is preliminary data.</text>
</comment>